<keyword evidence="3" id="KW-0328">Glycosyltransferase</keyword>
<evidence type="ECO:0000259" key="5">
    <source>
        <dbReference type="Pfam" id="PF00535"/>
    </source>
</evidence>
<dbReference type="RefSeq" id="WP_125548975.1">
    <property type="nucleotide sequence ID" value="NZ_JBGQPK010000005.1"/>
</dbReference>
<dbReference type="CDD" id="cd04185">
    <property type="entry name" value="GT_2_like_b"/>
    <property type="match status" value="1"/>
</dbReference>
<feature type="domain" description="Glycosyltransferase 2-like" evidence="5">
    <location>
        <begin position="7"/>
        <end position="113"/>
    </location>
</feature>
<dbReference type="Pfam" id="PF00535">
    <property type="entry name" value="Glycos_transf_2"/>
    <property type="match status" value="1"/>
</dbReference>
<evidence type="ECO:0000313" key="7">
    <source>
        <dbReference type="Proteomes" id="UP001625389"/>
    </source>
</evidence>
<dbReference type="EMBL" id="JBGQPK010000005">
    <property type="protein sequence ID" value="MFL2028507.1"/>
    <property type="molecule type" value="Genomic_DNA"/>
</dbReference>
<evidence type="ECO:0000256" key="3">
    <source>
        <dbReference type="ARBA" id="ARBA00022676"/>
    </source>
</evidence>
<evidence type="ECO:0000256" key="4">
    <source>
        <dbReference type="ARBA" id="ARBA00022679"/>
    </source>
</evidence>
<protein>
    <submittedName>
        <fullName evidence="6">Glycosyltransferase family 2 protein</fullName>
    </submittedName>
</protein>
<organism evidence="6 7">
    <name type="scientific">Loigolactobacillus zhaoyuanensis</name>
    <dbReference type="NCBI Taxonomy" id="2486017"/>
    <lineage>
        <taxon>Bacteria</taxon>
        <taxon>Bacillati</taxon>
        <taxon>Bacillota</taxon>
        <taxon>Bacilli</taxon>
        <taxon>Lactobacillales</taxon>
        <taxon>Lactobacillaceae</taxon>
        <taxon>Loigolactobacillus</taxon>
    </lineage>
</organism>
<dbReference type="InterPro" id="IPR001173">
    <property type="entry name" value="Glyco_trans_2-like"/>
</dbReference>
<dbReference type="PANTHER" id="PTHR43179:SF12">
    <property type="entry name" value="GALACTOFURANOSYLTRANSFERASE GLFT2"/>
    <property type="match status" value="1"/>
</dbReference>
<evidence type="ECO:0000256" key="2">
    <source>
        <dbReference type="ARBA" id="ARBA00006739"/>
    </source>
</evidence>
<name>A0ABW8U9M5_9LACO</name>
<comment type="similarity">
    <text evidence="2">Belongs to the glycosyltransferase 2 family.</text>
</comment>
<dbReference type="Proteomes" id="UP001625389">
    <property type="component" value="Unassembled WGS sequence"/>
</dbReference>
<evidence type="ECO:0000313" key="6">
    <source>
        <dbReference type="EMBL" id="MFL2028507.1"/>
    </source>
</evidence>
<keyword evidence="4" id="KW-0808">Transferase</keyword>
<dbReference type="SUPFAM" id="SSF53448">
    <property type="entry name" value="Nucleotide-diphospho-sugar transferases"/>
    <property type="match status" value="1"/>
</dbReference>
<dbReference type="Gene3D" id="3.90.550.10">
    <property type="entry name" value="Spore Coat Polysaccharide Biosynthesis Protein SpsA, Chain A"/>
    <property type="match status" value="1"/>
</dbReference>
<dbReference type="PANTHER" id="PTHR43179">
    <property type="entry name" value="RHAMNOSYLTRANSFERASE WBBL"/>
    <property type="match status" value="1"/>
</dbReference>
<proteinExistence type="inferred from homology"/>
<keyword evidence="7" id="KW-1185">Reference proteome</keyword>
<comment type="pathway">
    <text evidence="1">Cell wall biogenesis; cell wall polysaccharide biosynthesis.</text>
</comment>
<accession>A0ABW8U9M5</accession>
<dbReference type="InterPro" id="IPR029044">
    <property type="entry name" value="Nucleotide-diphossugar_trans"/>
</dbReference>
<gene>
    <name evidence="6" type="ORF">ACEN34_02630</name>
</gene>
<comment type="caution">
    <text evidence="6">The sequence shown here is derived from an EMBL/GenBank/DDBJ whole genome shotgun (WGS) entry which is preliminary data.</text>
</comment>
<evidence type="ECO:0000256" key="1">
    <source>
        <dbReference type="ARBA" id="ARBA00004776"/>
    </source>
</evidence>
<sequence length="299" mass="33308">MNTQVTAVIVTYNRLTLLKESIAAVLAQTYSVTKLLVINNNSTDKTADYLAGLADSRLQVVNLSKNLGGSGGFTLGLQRGFNDTTSDLVWLMDDDTIPDTNALAKLVAAAESLNGQFGFLSSNVRLMDGTPNNVPETVKSWSAKSANGLIQLASGSFVSLLVPRAAVAVVGLSIPEFFIWFDDIEFTRRLTHFAPAYMVLAANVLHKTKGGREPDILTDNAGRLPLYYYYFRNKYYLERVTDGRKGVFKESYRNFVKLLQVLFSKQPQRWRKISIIIRGWSAGKHFQPKVRKIKSNEVN</sequence>
<reference evidence="6 7" key="1">
    <citation type="submission" date="2024-08" db="EMBL/GenBank/DDBJ databases">
        <authorList>
            <person name="Arias E."/>
        </authorList>
    </citation>
    <scope>NUCLEOTIDE SEQUENCE [LARGE SCALE GENOMIC DNA]</scope>
    <source>
        <strain evidence="6 7">FAM 25317</strain>
    </source>
</reference>